<feature type="transmembrane region" description="Helical" evidence="1">
    <location>
        <begin position="39"/>
        <end position="59"/>
    </location>
</feature>
<reference evidence="2 3" key="1">
    <citation type="submission" date="2018-03" db="EMBL/GenBank/DDBJ databases">
        <title>Whole genome sequencing of Histamine producing bacteria.</title>
        <authorList>
            <person name="Butler K."/>
        </authorList>
    </citation>
    <scope>NUCLEOTIDE SEQUENCE [LARGE SCALE GENOMIC DNA]</scope>
    <source>
        <strain evidence="2 3">ATCC 33979</strain>
    </source>
</reference>
<evidence type="ECO:0000313" key="3">
    <source>
        <dbReference type="Proteomes" id="UP000240410"/>
    </source>
</evidence>
<keyword evidence="1" id="KW-1133">Transmembrane helix</keyword>
<gene>
    <name evidence="2" type="ORF">CTM89_18525</name>
</gene>
<keyword evidence="1" id="KW-0812">Transmembrane</keyword>
<dbReference type="RefSeq" id="WP_045071530.1">
    <property type="nucleotide sequence ID" value="NZ_JZSL01000065.1"/>
</dbReference>
<keyword evidence="1" id="KW-0472">Membrane</keyword>
<dbReference type="InterPro" id="IPR008407">
    <property type="entry name" value="Brnchd-chn_aa_trnsp_AzlD"/>
</dbReference>
<dbReference type="OrthoDB" id="4257348at2"/>
<dbReference type="AlphaFoldDB" id="A0A2T3M5F0"/>
<name>A0A2T3M5F0_PHOLE</name>
<sequence length="107" mass="12121">MSLNIELIIVLMATITFFCRYIFFMKCFPVRLNHTTKKILEFTAPSVLTAMWVPIVFMGHKTTEHSLLTSPFLYAGLITLLAAYKLKSTLNIVVVGMSSFAVISWLI</sequence>
<comment type="caution">
    <text evidence="2">The sequence shown here is derived from an EMBL/GenBank/DDBJ whole genome shotgun (WGS) entry which is preliminary data.</text>
</comment>
<organism evidence="2 3">
    <name type="scientific">Photobacterium leiognathi</name>
    <dbReference type="NCBI Taxonomy" id="553611"/>
    <lineage>
        <taxon>Bacteria</taxon>
        <taxon>Pseudomonadati</taxon>
        <taxon>Pseudomonadota</taxon>
        <taxon>Gammaproteobacteria</taxon>
        <taxon>Vibrionales</taxon>
        <taxon>Vibrionaceae</taxon>
        <taxon>Photobacterium</taxon>
    </lineage>
</organism>
<dbReference type="EMBL" id="PYOJ01000034">
    <property type="protein sequence ID" value="PSV87127.1"/>
    <property type="molecule type" value="Genomic_DNA"/>
</dbReference>
<feature type="transmembrane region" description="Helical" evidence="1">
    <location>
        <begin position="65"/>
        <end position="83"/>
    </location>
</feature>
<proteinExistence type="predicted"/>
<evidence type="ECO:0008006" key="4">
    <source>
        <dbReference type="Google" id="ProtNLM"/>
    </source>
</evidence>
<protein>
    <recommendedName>
        <fullName evidence="4">Branched-chain amino acid ABC transporter</fullName>
    </recommendedName>
</protein>
<accession>A0A2T3M5F0</accession>
<feature type="transmembrane region" description="Helical" evidence="1">
    <location>
        <begin position="90"/>
        <end position="106"/>
    </location>
</feature>
<evidence type="ECO:0000256" key="1">
    <source>
        <dbReference type="SAM" id="Phobius"/>
    </source>
</evidence>
<dbReference type="Proteomes" id="UP000240410">
    <property type="component" value="Unassembled WGS sequence"/>
</dbReference>
<dbReference type="Pfam" id="PF05437">
    <property type="entry name" value="AzlD"/>
    <property type="match status" value="1"/>
</dbReference>
<evidence type="ECO:0000313" key="2">
    <source>
        <dbReference type="EMBL" id="PSV87127.1"/>
    </source>
</evidence>
<feature type="transmembrane region" description="Helical" evidence="1">
    <location>
        <begin position="6"/>
        <end position="27"/>
    </location>
</feature>